<keyword evidence="7" id="KW-1185">Reference proteome</keyword>
<evidence type="ECO:0000256" key="2">
    <source>
        <dbReference type="ARBA" id="ARBA00022496"/>
    </source>
</evidence>
<keyword evidence="2" id="KW-0406">Ion transport</keyword>
<feature type="signal peptide" evidence="5">
    <location>
        <begin position="1"/>
        <end position="22"/>
    </location>
</feature>
<dbReference type="PANTHER" id="PTHR30006:SF15">
    <property type="entry name" value="IRON-UTILIZATION PERIPLASMIC PROTEIN"/>
    <property type="match status" value="1"/>
</dbReference>
<evidence type="ECO:0000256" key="1">
    <source>
        <dbReference type="ARBA" id="ARBA00008520"/>
    </source>
</evidence>
<sequence>MPVQKRLSVVLATALAGLLSLAACGGDEGDPGKPGDKRLTIYSGRSETLVKPVLEKFEKSSGITVDVRYGSTAQMAAQLLEEGGRSPADVFFAQDAGALGAVTKAGLFAALPQDLLDRVPAAYRAAGGQWVGVSGRSRVLAYNADQVTKGQLPKSVFELTDPTWKGKVGVAPTNGSFQAFVTALRVQHGDAKAKEFLTGLKANEPQIREGNVQIVADIDAGKLAAGLVNHYYVYELAKERGGDPATLKAQLHFFPDGDTGGLVNAAGVGLLTRAGTDPDARALVDYLLGTEAQTHFATQTFEYPLTAGVPAAPGLPQLADLAAPKIDLNDLDTLDATVTMIKETGLA</sequence>
<evidence type="ECO:0000313" key="6">
    <source>
        <dbReference type="EMBL" id="KIR61831.1"/>
    </source>
</evidence>
<keyword evidence="2" id="KW-0410">Iron transport</keyword>
<evidence type="ECO:0000313" key="7">
    <source>
        <dbReference type="Proteomes" id="UP000032254"/>
    </source>
</evidence>
<protein>
    <submittedName>
        <fullName evidence="6">Iron ABC transporter substrate-binding protein</fullName>
    </submittedName>
</protein>
<dbReference type="RefSeq" id="WP_043968994.1">
    <property type="nucleotide sequence ID" value="NZ_JBEZEP010000084.1"/>
</dbReference>
<name>A0A0D0WS87_9ACTN</name>
<dbReference type="Gene3D" id="3.40.190.10">
    <property type="entry name" value="Periplasmic binding protein-like II"/>
    <property type="match status" value="2"/>
</dbReference>
<dbReference type="EMBL" id="JXSX01000003">
    <property type="protein sequence ID" value="KIR61831.1"/>
    <property type="molecule type" value="Genomic_DNA"/>
</dbReference>
<proteinExistence type="inferred from homology"/>
<dbReference type="GeneID" id="301308353"/>
<comment type="caution">
    <text evidence="6">The sequence shown here is derived from an EMBL/GenBank/DDBJ whole genome shotgun (WGS) entry which is preliminary data.</text>
</comment>
<dbReference type="GO" id="GO:0030288">
    <property type="term" value="C:outer membrane-bounded periplasmic space"/>
    <property type="evidence" value="ECO:0007669"/>
    <property type="project" value="TreeGrafter"/>
</dbReference>
<dbReference type="GO" id="GO:0006826">
    <property type="term" value="P:iron ion transport"/>
    <property type="evidence" value="ECO:0007669"/>
    <property type="project" value="UniProtKB-KW"/>
</dbReference>
<accession>A0A0D0WS87</accession>
<dbReference type="PANTHER" id="PTHR30006">
    <property type="entry name" value="THIAMINE-BINDING PERIPLASMIC PROTEIN-RELATED"/>
    <property type="match status" value="1"/>
</dbReference>
<evidence type="ECO:0000256" key="3">
    <source>
        <dbReference type="ARBA" id="ARBA00022729"/>
    </source>
</evidence>
<keyword evidence="3 5" id="KW-0732">Signal</keyword>
<dbReference type="SUPFAM" id="SSF53850">
    <property type="entry name" value="Periplasmic binding protein-like II"/>
    <property type="match status" value="1"/>
</dbReference>
<dbReference type="InterPro" id="IPR026045">
    <property type="entry name" value="Ferric-bd"/>
</dbReference>
<feature type="binding site" evidence="4">
    <location>
        <position position="231"/>
    </location>
    <ligand>
        <name>Fe cation</name>
        <dbReference type="ChEBI" id="CHEBI:24875"/>
    </ligand>
</feature>
<gene>
    <name evidence="6" type="ORF">TK50_30580</name>
</gene>
<comment type="similarity">
    <text evidence="1">Belongs to the bacterial solute-binding protein 1 family.</text>
</comment>
<dbReference type="Proteomes" id="UP000032254">
    <property type="component" value="Unassembled WGS sequence"/>
</dbReference>
<dbReference type="Pfam" id="PF13343">
    <property type="entry name" value="SBP_bac_6"/>
    <property type="match status" value="1"/>
</dbReference>
<evidence type="ECO:0000256" key="4">
    <source>
        <dbReference type="PIRSR" id="PIRSR002825-1"/>
    </source>
</evidence>
<dbReference type="GO" id="GO:0046872">
    <property type="term" value="F:metal ion binding"/>
    <property type="evidence" value="ECO:0007669"/>
    <property type="project" value="UniProtKB-KW"/>
</dbReference>
<dbReference type="PROSITE" id="PS51257">
    <property type="entry name" value="PROKAR_LIPOPROTEIN"/>
    <property type="match status" value="1"/>
</dbReference>
<evidence type="ECO:0000256" key="5">
    <source>
        <dbReference type="SAM" id="SignalP"/>
    </source>
</evidence>
<dbReference type="OrthoDB" id="9769567at2"/>
<dbReference type="CDD" id="cd13543">
    <property type="entry name" value="PBP2_Fbp"/>
    <property type="match status" value="1"/>
</dbReference>
<organism evidence="6 7">
    <name type="scientific">Micromonospora haikouensis</name>
    <dbReference type="NCBI Taxonomy" id="686309"/>
    <lineage>
        <taxon>Bacteria</taxon>
        <taxon>Bacillati</taxon>
        <taxon>Actinomycetota</taxon>
        <taxon>Actinomycetes</taxon>
        <taxon>Micromonosporales</taxon>
        <taxon>Micromonosporaceae</taxon>
        <taxon>Micromonospora</taxon>
    </lineage>
</organism>
<keyword evidence="4" id="KW-0408">Iron</keyword>
<dbReference type="AlphaFoldDB" id="A0A0D0WS87"/>
<feature type="chain" id="PRO_5002236483" evidence="5">
    <location>
        <begin position="23"/>
        <end position="347"/>
    </location>
</feature>
<reference evidence="6 7" key="1">
    <citation type="submission" date="2015-01" db="EMBL/GenBank/DDBJ databases">
        <title>Sequencing and annotation of Micromonospora carbonacea strain JXNU-1 genome.</title>
        <authorList>
            <person name="Long Z."/>
            <person name="Huang Y."/>
            <person name="Jiang Y."/>
        </authorList>
    </citation>
    <scope>NUCLEOTIDE SEQUENCE [LARGE SCALE GENOMIC DNA]</scope>
    <source>
        <strain evidence="6 7">JXNU-1</strain>
    </source>
</reference>
<dbReference type="PATRIC" id="fig|47853.6.peg.6408"/>
<feature type="binding site" evidence="4">
    <location>
        <position position="232"/>
    </location>
    <ligand>
        <name>Fe cation</name>
        <dbReference type="ChEBI" id="CHEBI:24875"/>
    </ligand>
</feature>
<keyword evidence="4" id="KW-0479">Metal-binding</keyword>
<dbReference type="PIRSF" id="PIRSF002825">
    <property type="entry name" value="CfbpA"/>
    <property type="match status" value="1"/>
</dbReference>
<keyword evidence="2" id="KW-0813">Transport</keyword>